<evidence type="ECO:0000256" key="1">
    <source>
        <dbReference type="SAM" id="SignalP"/>
    </source>
</evidence>
<evidence type="ECO:0000313" key="4">
    <source>
        <dbReference type="Proteomes" id="UP000774617"/>
    </source>
</evidence>
<dbReference type="EMBL" id="JAGTJR010000005">
    <property type="protein sequence ID" value="KAH7060579.1"/>
    <property type="molecule type" value="Genomic_DNA"/>
</dbReference>
<name>A0ABQ8GLN6_9PEZI</name>
<accession>A0ABQ8GLN6</accession>
<comment type="caution">
    <text evidence="3">The sequence shown here is derived from an EMBL/GenBank/DDBJ whole genome shotgun (WGS) entry which is preliminary data.</text>
</comment>
<dbReference type="InterPro" id="IPR053140">
    <property type="entry name" value="GDSL_Rv0518-like"/>
</dbReference>
<dbReference type="PANTHER" id="PTHR43784">
    <property type="entry name" value="GDSL-LIKE LIPASE/ACYLHYDROLASE, PUTATIVE (AFU_ORTHOLOGUE AFUA_2G00820)-RELATED"/>
    <property type="match status" value="1"/>
</dbReference>
<reference evidence="3 4" key="1">
    <citation type="journal article" date="2021" name="Nat. Commun.">
        <title>Genetic determinants of endophytism in the Arabidopsis root mycobiome.</title>
        <authorList>
            <person name="Mesny F."/>
            <person name="Miyauchi S."/>
            <person name="Thiergart T."/>
            <person name="Pickel B."/>
            <person name="Atanasova L."/>
            <person name="Karlsson M."/>
            <person name="Huettel B."/>
            <person name="Barry K.W."/>
            <person name="Haridas S."/>
            <person name="Chen C."/>
            <person name="Bauer D."/>
            <person name="Andreopoulos W."/>
            <person name="Pangilinan J."/>
            <person name="LaButti K."/>
            <person name="Riley R."/>
            <person name="Lipzen A."/>
            <person name="Clum A."/>
            <person name="Drula E."/>
            <person name="Henrissat B."/>
            <person name="Kohler A."/>
            <person name="Grigoriev I.V."/>
            <person name="Martin F.M."/>
            <person name="Hacquard S."/>
        </authorList>
    </citation>
    <scope>NUCLEOTIDE SEQUENCE [LARGE SCALE GENOMIC DNA]</scope>
    <source>
        <strain evidence="3 4">MPI-SDFR-AT-0080</strain>
    </source>
</reference>
<sequence>MFSYQKLLTCIVCSLSLQVLHVYSHALRREAPQWVTSWTAAPQDAVLKYLPPEPFNKTTGTFQNTTLRQTLHISLGGPQIRLHISNVLSDTDLSITAITVALPDELVIGGSSVRPDTTQPVTFSGLQSFTVSPYSEAVSDTLDFAVESDSNMTVTIYLKDGQTGFAPTTHIASHVTSWLTLGNEVDAQNFTDNSTTSWDHWFFISSVDVSPPFTASTMMVIGDSITDGTGSTMNGNNRRVSAPYAPATSWTDQLFARLQTVPETSSIAIANQGIGGNRVLRNGTGPSALSRFGRDVLSQAGVSYVMIYEGINDIRQTASTVEDQASTASGLMSAYQALLGKVRERGLSCFIATLAPNNGSSGWDEYKETTRQAVNAWIRANGAFDAVVDFDEILRAGNDTAALNPEFSTSDHLHPNVAGYKAIADNFPLSVFS</sequence>
<dbReference type="CDD" id="cd01830">
    <property type="entry name" value="XynE_like"/>
    <property type="match status" value="1"/>
</dbReference>
<gene>
    <name evidence="3" type="ORF">B0J12DRAFT_782632</name>
</gene>
<dbReference type="Proteomes" id="UP000774617">
    <property type="component" value="Unassembled WGS sequence"/>
</dbReference>
<dbReference type="Gene3D" id="3.40.50.1110">
    <property type="entry name" value="SGNH hydrolase"/>
    <property type="match status" value="1"/>
</dbReference>
<feature type="chain" id="PRO_5046890576" evidence="1">
    <location>
        <begin position="25"/>
        <end position="433"/>
    </location>
</feature>
<dbReference type="SUPFAM" id="SSF52266">
    <property type="entry name" value="SGNH hydrolase"/>
    <property type="match status" value="1"/>
</dbReference>
<keyword evidence="4" id="KW-1185">Reference proteome</keyword>
<organism evidence="3 4">
    <name type="scientific">Macrophomina phaseolina</name>
    <dbReference type="NCBI Taxonomy" id="35725"/>
    <lineage>
        <taxon>Eukaryota</taxon>
        <taxon>Fungi</taxon>
        <taxon>Dikarya</taxon>
        <taxon>Ascomycota</taxon>
        <taxon>Pezizomycotina</taxon>
        <taxon>Dothideomycetes</taxon>
        <taxon>Dothideomycetes incertae sedis</taxon>
        <taxon>Botryosphaeriales</taxon>
        <taxon>Botryosphaeriaceae</taxon>
        <taxon>Macrophomina</taxon>
    </lineage>
</organism>
<dbReference type="Pfam" id="PF13472">
    <property type="entry name" value="Lipase_GDSL_2"/>
    <property type="match status" value="1"/>
</dbReference>
<feature type="domain" description="SGNH hydrolase-type esterase" evidence="2">
    <location>
        <begin position="220"/>
        <end position="422"/>
    </location>
</feature>
<dbReference type="InterPro" id="IPR013830">
    <property type="entry name" value="SGNH_hydro"/>
</dbReference>
<keyword evidence="1" id="KW-0732">Signal</keyword>
<protein>
    <submittedName>
        <fullName evidence="3">Extracellular GDSL-like lipase/acylhydrolase</fullName>
    </submittedName>
</protein>
<dbReference type="InterPro" id="IPR036514">
    <property type="entry name" value="SGNH_hydro_sf"/>
</dbReference>
<evidence type="ECO:0000313" key="3">
    <source>
        <dbReference type="EMBL" id="KAH7060579.1"/>
    </source>
</evidence>
<dbReference type="PANTHER" id="PTHR43784:SF2">
    <property type="entry name" value="GDSL-LIKE LIPASE_ACYLHYDROLASE, PUTATIVE (AFU_ORTHOLOGUE AFUA_2G00820)-RELATED"/>
    <property type="match status" value="1"/>
</dbReference>
<feature type="signal peptide" evidence="1">
    <location>
        <begin position="1"/>
        <end position="24"/>
    </location>
</feature>
<evidence type="ECO:0000259" key="2">
    <source>
        <dbReference type="Pfam" id="PF13472"/>
    </source>
</evidence>
<proteinExistence type="predicted"/>